<dbReference type="InterPro" id="IPR040042">
    <property type="entry name" value="Branching_enz_MT3115-like"/>
</dbReference>
<accession>A0ABY7AY31</accession>
<dbReference type="SUPFAM" id="SSF88688">
    <property type="entry name" value="Families 57/38 glycoside transferase middle domain"/>
    <property type="match status" value="1"/>
</dbReference>
<evidence type="ECO:0000256" key="1">
    <source>
        <dbReference type="ARBA" id="ARBA00006821"/>
    </source>
</evidence>
<evidence type="ECO:0000259" key="5">
    <source>
        <dbReference type="Pfam" id="PF09210"/>
    </source>
</evidence>
<organism evidence="6 7">
    <name type="scientific">Amycolatopsis cynarae</name>
    <dbReference type="NCBI Taxonomy" id="2995223"/>
    <lineage>
        <taxon>Bacteria</taxon>
        <taxon>Bacillati</taxon>
        <taxon>Actinomycetota</taxon>
        <taxon>Actinomycetes</taxon>
        <taxon>Pseudonocardiales</taxon>
        <taxon>Pseudonocardiaceae</taxon>
        <taxon>Amycolatopsis</taxon>
    </lineage>
</organism>
<dbReference type="PANTHER" id="PTHR41695:SF1">
    <property type="entry name" value="1,4-ALPHA-GLUCAN BRANCHING ENZYME TK1436"/>
    <property type="match status" value="1"/>
</dbReference>
<reference evidence="6" key="1">
    <citation type="submission" date="2022-11" db="EMBL/GenBank/DDBJ databases">
        <authorList>
            <person name="Mo P."/>
        </authorList>
    </citation>
    <scope>NUCLEOTIDE SEQUENCE</scope>
    <source>
        <strain evidence="6">HUAS 11-8</strain>
    </source>
</reference>
<sequence>MSTNTEGTFCLVLHSHLPWLPHHGSWPVGEEWLYQAWAHSYLPVANLLRRFAEEGRRDVLTLGVTPVLAAQLDDPYALKTFHEWLGHWQLRALQASTLWRSDEVLRDLAAAEYLAATSAQEDFETTWRHGFSPLLRSLVDSEVMELIGGPLTHPFQPLLDERIRSFALRTGLDDTELRIGHRPEGIWAPECGYAPGMEDGYAAAGVRRFLVDGPSLHGDTAAARPVGSSDVVCFGRDLEVTYRVWSPKAGYPGHAHYRDFHTWAHEVGLKASRVTGKQIAPQDKAPYDPALAAETVRLHVKDFVDTVVARLRALREQHGRPSLVVAAFDTELFGHWWHEGPAWLEGVLRALPEAGVRVSTLRGALEAGHLGAPVDLPASSWGSGKDWRVWDGEQVADMVEANAALQRRLLALTAPALRDPVLDLAVNEAMLALSSDWAFMVTKDSAADYARRRARVHTERFDALAQGKKGVPLPLDDRVFGHLDARLLLRPDR</sequence>
<feature type="domain" description="1,4-alpha-glucan branching enzyme C-terminal" evidence="5">
    <location>
        <begin position="414"/>
        <end position="466"/>
    </location>
</feature>
<name>A0ABY7AY31_9PSEU</name>
<keyword evidence="6" id="KW-0378">Hydrolase</keyword>
<dbReference type="Pfam" id="PF03065">
    <property type="entry name" value="Glyco_hydro_57"/>
    <property type="match status" value="1"/>
</dbReference>
<evidence type="ECO:0000313" key="7">
    <source>
        <dbReference type="Proteomes" id="UP001163203"/>
    </source>
</evidence>
<dbReference type="Pfam" id="PF09210">
    <property type="entry name" value="BE_C"/>
    <property type="match status" value="1"/>
</dbReference>
<dbReference type="InterPro" id="IPR027291">
    <property type="entry name" value="Glyco_hydro_38_N_sf"/>
</dbReference>
<evidence type="ECO:0000259" key="4">
    <source>
        <dbReference type="Pfam" id="PF03065"/>
    </source>
</evidence>
<comment type="similarity">
    <text evidence="1 3">Belongs to the glycosyl hydrolase 57 family.</text>
</comment>
<dbReference type="InterPro" id="IPR004300">
    <property type="entry name" value="Glyco_hydro_57_N"/>
</dbReference>
<dbReference type="EMBL" id="CP113836">
    <property type="protein sequence ID" value="WAL64383.1"/>
    <property type="molecule type" value="Genomic_DNA"/>
</dbReference>
<dbReference type="PANTHER" id="PTHR41695">
    <property type="entry name" value="1,4-ALPHA-GLUCAN BRANCHING ENZYME RV3031-RELATED"/>
    <property type="match status" value="1"/>
</dbReference>
<gene>
    <name evidence="6" type="ORF">ORV05_25915</name>
</gene>
<evidence type="ECO:0000256" key="2">
    <source>
        <dbReference type="ARBA" id="ARBA00023277"/>
    </source>
</evidence>
<dbReference type="InterPro" id="IPR037090">
    <property type="entry name" value="57_glycoside_trans_central"/>
</dbReference>
<dbReference type="GO" id="GO:0016787">
    <property type="term" value="F:hydrolase activity"/>
    <property type="evidence" value="ECO:0007669"/>
    <property type="project" value="UniProtKB-KW"/>
</dbReference>
<proteinExistence type="inferred from homology"/>
<dbReference type="InterPro" id="IPR028995">
    <property type="entry name" value="Glyco_hydro_57/38_cen_sf"/>
</dbReference>
<dbReference type="SUPFAM" id="SSF88713">
    <property type="entry name" value="Glycoside hydrolase/deacetylase"/>
    <property type="match status" value="1"/>
</dbReference>
<evidence type="ECO:0000256" key="3">
    <source>
        <dbReference type="RuleBase" id="RU361196"/>
    </source>
</evidence>
<feature type="domain" description="Glycoside hydrolase family 57 N-terminal" evidence="4">
    <location>
        <begin position="11"/>
        <end position="362"/>
    </location>
</feature>
<dbReference type="RefSeq" id="WP_268754611.1">
    <property type="nucleotide sequence ID" value="NZ_CP113836.1"/>
</dbReference>
<dbReference type="InterPro" id="IPR011330">
    <property type="entry name" value="Glyco_hydro/deAcase_b/a-brl"/>
</dbReference>
<dbReference type="InterPro" id="IPR015293">
    <property type="entry name" value="BE_C"/>
</dbReference>
<keyword evidence="7" id="KW-1185">Reference proteome</keyword>
<dbReference type="Gene3D" id="1.20.1430.10">
    <property type="entry name" value="Families 57/38 glycoside transferase, middle domain"/>
    <property type="match status" value="1"/>
</dbReference>
<dbReference type="Gene3D" id="3.20.110.10">
    <property type="entry name" value="Glycoside hydrolase 38, N terminal domain"/>
    <property type="match status" value="1"/>
</dbReference>
<dbReference type="Proteomes" id="UP001163203">
    <property type="component" value="Chromosome"/>
</dbReference>
<protein>
    <submittedName>
        <fullName evidence="6">Glycoside hydrolase family 57 protein</fullName>
    </submittedName>
</protein>
<keyword evidence="2 3" id="KW-0119">Carbohydrate metabolism</keyword>
<evidence type="ECO:0000313" key="6">
    <source>
        <dbReference type="EMBL" id="WAL64383.1"/>
    </source>
</evidence>